<dbReference type="PRINTS" id="PR00038">
    <property type="entry name" value="HTHLUXR"/>
</dbReference>
<accession>A0A840ENF7</accession>
<dbReference type="Pfam" id="PF00196">
    <property type="entry name" value="GerE"/>
    <property type="match status" value="1"/>
</dbReference>
<keyword evidence="7" id="KW-1185">Reference proteome</keyword>
<dbReference type="InterPro" id="IPR001789">
    <property type="entry name" value="Sig_transdc_resp-reg_receiver"/>
</dbReference>
<dbReference type="SUPFAM" id="SSF52172">
    <property type="entry name" value="CheY-like"/>
    <property type="match status" value="1"/>
</dbReference>
<dbReference type="RefSeq" id="WP_183476837.1">
    <property type="nucleotide sequence ID" value="NZ_JACIFO010000003.1"/>
</dbReference>
<gene>
    <name evidence="6" type="ORF">GGR32_000881</name>
</gene>
<dbReference type="CDD" id="cd17535">
    <property type="entry name" value="REC_NarL-like"/>
    <property type="match status" value="1"/>
</dbReference>
<organism evidence="6 7">
    <name type="scientific">Mesonia hippocampi</name>
    <dbReference type="NCBI Taxonomy" id="1628250"/>
    <lineage>
        <taxon>Bacteria</taxon>
        <taxon>Pseudomonadati</taxon>
        <taxon>Bacteroidota</taxon>
        <taxon>Flavobacteriia</taxon>
        <taxon>Flavobacteriales</taxon>
        <taxon>Flavobacteriaceae</taxon>
        <taxon>Mesonia</taxon>
    </lineage>
</organism>
<evidence type="ECO:0000256" key="3">
    <source>
        <dbReference type="PROSITE-ProRule" id="PRU00169"/>
    </source>
</evidence>
<dbReference type="Gene3D" id="3.40.50.2300">
    <property type="match status" value="1"/>
</dbReference>
<dbReference type="GO" id="GO:0000160">
    <property type="term" value="P:phosphorelay signal transduction system"/>
    <property type="evidence" value="ECO:0007669"/>
    <property type="project" value="InterPro"/>
</dbReference>
<dbReference type="AlphaFoldDB" id="A0A840ENF7"/>
<evidence type="ECO:0000256" key="1">
    <source>
        <dbReference type="ARBA" id="ARBA00022553"/>
    </source>
</evidence>
<dbReference type="InterPro" id="IPR011006">
    <property type="entry name" value="CheY-like_superfamily"/>
</dbReference>
<dbReference type="GO" id="GO:0006355">
    <property type="term" value="P:regulation of DNA-templated transcription"/>
    <property type="evidence" value="ECO:0007669"/>
    <property type="project" value="InterPro"/>
</dbReference>
<dbReference type="PROSITE" id="PS50043">
    <property type="entry name" value="HTH_LUXR_2"/>
    <property type="match status" value="1"/>
</dbReference>
<protein>
    <submittedName>
        <fullName evidence="6">DNA-binding NarL/FixJ family response regulator</fullName>
    </submittedName>
</protein>
<dbReference type="GO" id="GO:0003677">
    <property type="term" value="F:DNA binding"/>
    <property type="evidence" value="ECO:0007669"/>
    <property type="project" value="UniProtKB-KW"/>
</dbReference>
<dbReference type="SMART" id="SM00421">
    <property type="entry name" value="HTH_LUXR"/>
    <property type="match status" value="1"/>
</dbReference>
<dbReference type="PANTHER" id="PTHR45566">
    <property type="entry name" value="HTH-TYPE TRANSCRIPTIONAL REGULATOR YHJB-RELATED"/>
    <property type="match status" value="1"/>
</dbReference>
<evidence type="ECO:0000259" key="4">
    <source>
        <dbReference type="PROSITE" id="PS50043"/>
    </source>
</evidence>
<dbReference type="PROSITE" id="PS50110">
    <property type="entry name" value="RESPONSE_REGULATORY"/>
    <property type="match status" value="1"/>
</dbReference>
<dbReference type="Proteomes" id="UP000553034">
    <property type="component" value="Unassembled WGS sequence"/>
</dbReference>
<proteinExistence type="predicted"/>
<sequence>MLRIAIADDHQLFRKSLKLLIDSFGEMQVVLEAANGKELLENLNTAEVDILLLDLQMPTMNGFQTIPAINKAYPEIKILVLTSLSEKETIKAILGLEVQGYFTKDADPNELKEAILKLHQHGFYLEKKLASIIETQVENQANALVFSDREKEIIRLILKEYSGKEIGNELNISPRTVEKHKYNLMAKTSSKNFIGVVVYVFTQGVIPIEELKI</sequence>
<evidence type="ECO:0000313" key="7">
    <source>
        <dbReference type="Proteomes" id="UP000553034"/>
    </source>
</evidence>
<evidence type="ECO:0000313" key="6">
    <source>
        <dbReference type="EMBL" id="MBB4118601.1"/>
    </source>
</evidence>
<keyword evidence="2 6" id="KW-0238">DNA-binding</keyword>
<dbReference type="EMBL" id="JACIFO010000003">
    <property type="protein sequence ID" value="MBB4118601.1"/>
    <property type="molecule type" value="Genomic_DNA"/>
</dbReference>
<name>A0A840ENF7_9FLAO</name>
<dbReference type="SMART" id="SM00448">
    <property type="entry name" value="REC"/>
    <property type="match status" value="1"/>
</dbReference>
<dbReference type="Pfam" id="PF00072">
    <property type="entry name" value="Response_reg"/>
    <property type="match status" value="1"/>
</dbReference>
<dbReference type="InterPro" id="IPR000792">
    <property type="entry name" value="Tscrpt_reg_LuxR_C"/>
</dbReference>
<dbReference type="CDD" id="cd06170">
    <property type="entry name" value="LuxR_C_like"/>
    <property type="match status" value="1"/>
</dbReference>
<evidence type="ECO:0000256" key="2">
    <source>
        <dbReference type="ARBA" id="ARBA00023125"/>
    </source>
</evidence>
<evidence type="ECO:0000259" key="5">
    <source>
        <dbReference type="PROSITE" id="PS50110"/>
    </source>
</evidence>
<feature type="domain" description="Response regulatory" evidence="5">
    <location>
        <begin position="3"/>
        <end position="119"/>
    </location>
</feature>
<feature type="modified residue" description="4-aspartylphosphate" evidence="3">
    <location>
        <position position="54"/>
    </location>
</feature>
<reference evidence="6 7" key="1">
    <citation type="submission" date="2020-08" db="EMBL/GenBank/DDBJ databases">
        <title>Genomic Encyclopedia of Type Strains, Phase IV (KMG-IV): sequencing the most valuable type-strain genomes for metagenomic binning, comparative biology and taxonomic classification.</title>
        <authorList>
            <person name="Goeker M."/>
        </authorList>
    </citation>
    <scope>NUCLEOTIDE SEQUENCE [LARGE SCALE GENOMIC DNA]</scope>
    <source>
        <strain evidence="6 7">DSM 29568</strain>
    </source>
</reference>
<dbReference type="PANTHER" id="PTHR45566:SF2">
    <property type="entry name" value="NARL SUBFAMILY"/>
    <property type="match status" value="1"/>
</dbReference>
<keyword evidence="1 3" id="KW-0597">Phosphoprotein</keyword>
<feature type="domain" description="HTH luxR-type" evidence="4">
    <location>
        <begin position="139"/>
        <end position="204"/>
    </location>
</feature>
<dbReference type="InterPro" id="IPR058245">
    <property type="entry name" value="NreC/VraR/RcsB-like_REC"/>
</dbReference>
<dbReference type="SUPFAM" id="SSF46894">
    <property type="entry name" value="C-terminal effector domain of the bipartite response regulators"/>
    <property type="match status" value="1"/>
</dbReference>
<dbReference type="InterPro" id="IPR016032">
    <property type="entry name" value="Sig_transdc_resp-reg_C-effctor"/>
</dbReference>
<dbReference type="InterPro" id="IPR051015">
    <property type="entry name" value="EvgA-like"/>
</dbReference>
<comment type="caution">
    <text evidence="6">The sequence shown here is derived from an EMBL/GenBank/DDBJ whole genome shotgun (WGS) entry which is preliminary data.</text>
</comment>